<evidence type="ECO:0000259" key="3">
    <source>
        <dbReference type="PROSITE" id="PS50017"/>
    </source>
</evidence>
<dbReference type="AlphaFoldDB" id="A0AAN8L3J7"/>
<dbReference type="GO" id="GO:0007165">
    <property type="term" value="P:signal transduction"/>
    <property type="evidence" value="ECO:0007669"/>
    <property type="project" value="InterPro"/>
</dbReference>
<feature type="transmembrane region" description="Helical" evidence="2">
    <location>
        <begin position="248"/>
        <end position="273"/>
    </location>
</feature>
<dbReference type="Proteomes" id="UP001356427">
    <property type="component" value="Unassembled WGS sequence"/>
</dbReference>
<evidence type="ECO:0000256" key="2">
    <source>
        <dbReference type="SAM" id="Phobius"/>
    </source>
</evidence>
<dbReference type="InterPro" id="IPR000488">
    <property type="entry name" value="Death_dom"/>
</dbReference>
<keyword evidence="5" id="KW-1185">Reference proteome</keyword>
<keyword evidence="2" id="KW-1133">Transmembrane helix</keyword>
<proteinExistence type="predicted"/>
<dbReference type="Pfam" id="PF00531">
    <property type="entry name" value="Death"/>
    <property type="match status" value="1"/>
</dbReference>
<comment type="caution">
    <text evidence="4">The sequence shown here is derived from an EMBL/GenBank/DDBJ whole genome shotgun (WGS) entry which is preliminary data.</text>
</comment>
<reference evidence="4 5" key="1">
    <citation type="submission" date="2021-04" db="EMBL/GenBank/DDBJ databases">
        <authorList>
            <person name="De Guttry C."/>
            <person name="Zahm M."/>
            <person name="Klopp C."/>
            <person name="Cabau C."/>
            <person name="Louis A."/>
            <person name="Berthelot C."/>
            <person name="Parey E."/>
            <person name="Roest Crollius H."/>
            <person name="Montfort J."/>
            <person name="Robinson-Rechavi M."/>
            <person name="Bucao C."/>
            <person name="Bouchez O."/>
            <person name="Gislard M."/>
            <person name="Lluch J."/>
            <person name="Milhes M."/>
            <person name="Lampietro C."/>
            <person name="Lopez Roques C."/>
            <person name="Donnadieu C."/>
            <person name="Braasch I."/>
            <person name="Desvignes T."/>
            <person name="Postlethwait J."/>
            <person name="Bobe J."/>
            <person name="Wedekind C."/>
            <person name="Guiguen Y."/>
        </authorList>
    </citation>
    <scope>NUCLEOTIDE SEQUENCE [LARGE SCALE GENOMIC DNA]</scope>
    <source>
        <strain evidence="4">Cs_M1</strain>
        <tissue evidence="4">Blood</tissue>
    </source>
</reference>
<keyword evidence="2" id="KW-0812">Transmembrane</keyword>
<dbReference type="EMBL" id="JAGTTL010000024">
    <property type="protein sequence ID" value="KAK6303358.1"/>
    <property type="molecule type" value="Genomic_DNA"/>
</dbReference>
<dbReference type="CDD" id="cd01670">
    <property type="entry name" value="Death"/>
    <property type="match status" value="1"/>
</dbReference>
<evidence type="ECO:0000256" key="1">
    <source>
        <dbReference type="SAM" id="MobiDB-lite"/>
    </source>
</evidence>
<feature type="domain" description="Death" evidence="3">
    <location>
        <begin position="113"/>
        <end position="167"/>
    </location>
</feature>
<sequence>MTLFVPEHCSVLKITSTVAREHLLQSGLDTGTATVVMPVMGAPSLLFLLLLSPSLGEDTVAEDMGVHQLGRLVELLTSRECEDLLSALSHPEENIFQQLDHLSLENNQLDLQKRVKRDTDRNSEAQCRTALTDWLLKHGEQTYYDRLSRALQHIGRTDIAIEVGKNINQDKTLSMKKYVEEYHQRVSSIESPLVQSETEEHHVDRKPQARHVRNIPVKELIWSDLELVVERDPVQPYQRRLLDGAWPLVYGVMLGFAGTFLMGVPILLFLLYISRGDQKKLLRRSYKTRGPSSSSHGRYRRSRQKPIAGAGDVASAEMAPQNPLRHMESHPRANEVMQHPLAQSPCSAISCLSLGESSPTPTTSLPLAQYIWITGKKDHISMLF</sequence>
<feature type="region of interest" description="Disordered" evidence="1">
    <location>
        <begin position="283"/>
        <end position="323"/>
    </location>
</feature>
<accession>A0AAN8L3J7</accession>
<protein>
    <recommendedName>
        <fullName evidence="3">Death domain-containing protein</fullName>
    </recommendedName>
</protein>
<dbReference type="PROSITE" id="PS50017">
    <property type="entry name" value="DEATH_DOMAIN"/>
    <property type="match status" value="1"/>
</dbReference>
<evidence type="ECO:0000313" key="5">
    <source>
        <dbReference type="Proteomes" id="UP001356427"/>
    </source>
</evidence>
<dbReference type="SUPFAM" id="SSF47986">
    <property type="entry name" value="DEATH domain"/>
    <property type="match status" value="1"/>
</dbReference>
<dbReference type="Gene3D" id="1.10.533.10">
    <property type="entry name" value="Death Domain, Fas"/>
    <property type="match status" value="1"/>
</dbReference>
<name>A0AAN8L3J7_9TELE</name>
<organism evidence="4 5">
    <name type="scientific">Coregonus suidteri</name>
    <dbReference type="NCBI Taxonomy" id="861788"/>
    <lineage>
        <taxon>Eukaryota</taxon>
        <taxon>Metazoa</taxon>
        <taxon>Chordata</taxon>
        <taxon>Craniata</taxon>
        <taxon>Vertebrata</taxon>
        <taxon>Euteleostomi</taxon>
        <taxon>Actinopterygii</taxon>
        <taxon>Neopterygii</taxon>
        <taxon>Teleostei</taxon>
        <taxon>Protacanthopterygii</taxon>
        <taxon>Salmoniformes</taxon>
        <taxon>Salmonidae</taxon>
        <taxon>Coregoninae</taxon>
        <taxon>Coregonus</taxon>
    </lineage>
</organism>
<evidence type="ECO:0000313" key="4">
    <source>
        <dbReference type="EMBL" id="KAK6303358.1"/>
    </source>
</evidence>
<gene>
    <name evidence="4" type="ORF">J4Q44_G00258120</name>
</gene>
<keyword evidence="2" id="KW-0472">Membrane</keyword>
<dbReference type="InterPro" id="IPR011029">
    <property type="entry name" value="DEATH-like_dom_sf"/>
</dbReference>